<organism evidence="9 10">
    <name type="scientific">Cladorrhinum samala</name>
    <dbReference type="NCBI Taxonomy" id="585594"/>
    <lineage>
        <taxon>Eukaryota</taxon>
        <taxon>Fungi</taxon>
        <taxon>Dikarya</taxon>
        <taxon>Ascomycota</taxon>
        <taxon>Pezizomycotina</taxon>
        <taxon>Sordariomycetes</taxon>
        <taxon>Sordariomycetidae</taxon>
        <taxon>Sordariales</taxon>
        <taxon>Podosporaceae</taxon>
        <taxon>Cladorrhinum</taxon>
    </lineage>
</organism>
<dbReference type="AlphaFoldDB" id="A0AAV9HD56"/>
<name>A0AAV9HD56_9PEZI</name>
<evidence type="ECO:0000313" key="9">
    <source>
        <dbReference type="EMBL" id="KAK4457899.1"/>
    </source>
</evidence>
<dbReference type="GO" id="GO:0016020">
    <property type="term" value="C:membrane"/>
    <property type="evidence" value="ECO:0007669"/>
    <property type="project" value="UniProtKB-SubCell"/>
</dbReference>
<feature type="transmembrane region" description="Helical" evidence="7">
    <location>
        <begin position="45"/>
        <end position="67"/>
    </location>
</feature>
<evidence type="ECO:0000256" key="3">
    <source>
        <dbReference type="ARBA" id="ARBA00022989"/>
    </source>
</evidence>
<keyword evidence="10" id="KW-1185">Reference proteome</keyword>
<keyword evidence="3 7" id="KW-1133">Transmembrane helix</keyword>
<evidence type="ECO:0000313" key="10">
    <source>
        <dbReference type="Proteomes" id="UP001321749"/>
    </source>
</evidence>
<dbReference type="PANTHER" id="PTHR33048">
    <property type="entry name" value="PTH11-LIKE INTEGRAL MEMBRANE PROTEIN (AFU_ORTHOLOGUE AFUA_5G11245)"/>
    <property type="match status" value="1"/>
</dbReference>
<evidence type="ECO:0000256" key="7">
    <source>
        <dbReference type="SAM" id="Phobius"/>
    </source>
</evidence>
<dbReference type="PANTHER" id="PTHR33048:SF96">
    <property type="entry name" value="INTEGRAL MEMBRANE PROTEIN"/>
    <property type="match status" value="1"/>
</dbReference>
<reference evidence="9" key="2">
    <citation type="submission" date="2023-06" db="EMBL/GenBank/DDBJ databases">
        <authorList>
            <consortium name="Lawrence Berkeley National Laboratory"/>
            <person name="Mondo S.J."/>
            <person name="Hensen N."/>
            <person name="Bonometti L."/>
            <person name="Westerberg I."/>
            <person name="Brannstrom I.O."/>
            <person name="Guillou S."/>
            <person name="Cros-Aarteil S."/>
            <person name="Calhoun S."/>
            <person name="Haridas S."/>
            <person name="Kuo A."/>
            <person name="Pangilinan J."/>
            <person name="Riley R."/>
            <person name="Labutti K."/>
            <person name="Andreopoulos B."/>
            <person name="Lipzen A."/>
            <person name="Chen C."/>
            <person name="Yanf M."/>
            <person name="Daum C."/>
            <person name="Ng V."/>
            <person name="Clum A."/>
            <person name="Steindorff A."/>
            <person name="Ohm R."/>
            <person name="Martin F."/>
            <person name="Silar P."/>
            <person name="Natvig D."/>
            <person name="Lalanne C."/>
            <person name="Gautier V."/>
            <person name="Ament-Velasquez S.L."/>
            <person name="Kruys A."/>
            <person name="Hutchinson M.I."/>
            <person name="Powell A.J."/>
            <person name="Barry K."/>
            <person name="Miller A.N."/>
            <person name="Grigoriev I.V."/>
            <person name="Debuchy R."/>
            <person name="Gladieux P."/>
            <person name="Thoren M.H."/>
            <person name="Johannesson H."/>
        </authorList>
    </citation>
    <scope>NUCLEOTIDE SEQUENCE</scope>
    <source>
        <strain evidence="9">PSN324</strain>
    </source>
</reference>
<evidence type="ECO:0000256" key="1">
    <source>
        <dbReference type="ARBA" id="ARBA00004141"/>
    </source>
</evidence>
<proteinExistence type="inferred from homology"/>
<comment type="caution">
    <text evidence="9">The sequence shown here is derived from an EMBL/GenBank/DDBJ whole genome shotgun (WGS) entry which is preliminary data.</text>
</comment>
<feature type="region of interest" description="Disordered" evidence="6">
    <location>
        <begin position="280"/>
        <end position="313"/>
    </location>
</feature>
<dbReference type="Pfam" id="PF20684">
    <property type="entry name" value="Fung_rhodopsin"/>
    <property type="match status" value="1"/>
</dbReference>
<dbReference type="InterPro" id="IPR049326">
    <property type="entry name" value="Rhodopsin_dom_fungi"/>
</dbReference>
<feature type="transmembrane region" description="Helical" evidence="7">
    <location>
        <begin position="208"/>
        <end position="228"/>
    </location>
</feature>
<evidence type="ECO:0000256" key="4">
    <source>
        <dbReference type="ARBA" id="ARBA00023136"/>
    </source>
</evidence>
<feature type="transmembrane region" description="Helical" evidence="7">
    <location>
        <begin position="12"/>
        <end position="33"/>
    </location>
</feature>
<dbReference type="EMBL" id="MU865092">
    <property type="protein sequence ID" value="KAK4457899.1"/>
    <property type="molecule type" value="Genomic_DNA"/>
</dbReference>
<feature type="transmembrane region" description="Helical" evidence="7">
    <location>
        <begin position="123"/>
        <end position="143"/>
    </location>
</feature>
<feature type="compositionally biased region" description="Low complexity" evidence="6">
    <location>
        <begin position="281"/>
        <end position="300"/>
    </location>
</feature>
<gene>
    <name evidence="9" type="ORF">QBC42DRAFT_316648</name>
</gene>
<evidence type="ECO:0000256" key="2">
    <source>
        <dbReference type="ARBA" id="ARBA00022692"/>
    </source>
</evidence>
<feature type="compositionally biased region" description="Basic and acidic residues" evidence="6">
    <location>
        <begin position="301"/>
        <end position="313"/>
    </location>
</feature>
<evidence type="ECO:0000259" key="8">
    <source>
        <dbReference type="Pfam" id="PF20684"/>
    </source>
</evidence>
<comment type="subcellular location">
    <subcellularLocation>
        <location evidence="1">Membrane</location>
        <topology evidence="1">Multi-pass membrane protein</topology>
    </subcellularLocation>
</comment>
<evidence type="ECO:0000256" key="5">
    <source>
        <dbReference type="ARBA" id="ARBA00038359"/>
    </source>
</evidence>
<accession>A0AAV9HD56</accession>
<keyword evidence="2 7" id="KW-0812">Transmembrane</keyword>
<dbReference type="InterPro" id="IPR052337">
    <property type="entry name" value="SAT4-like"/>
</dbReference>
<comment type="similarity">
    <text evidence="5">Belongs to the SAT4 family.</text>
</comment>
<keyword evidence="4 7" id="KW-0472">Membrane</keyword>
<feature type="domain" description="Rhodopsin" evidence="8">
    <location>
        <begin position="29"/>
        <end position="271"/>
    </location>
</feature>
<dbReference type="Proteomes" id="UP001321749">
    <property type="component" value="Unassembled WGS sequence"/>
</dbReference>
<evidence type="ECO:0000256" key="6">
    <source>
        <dbReference type="SAM" id="MobiDB-lite"/>
    </source>
</evidence>
<sequence length="440" mass="49068">MIPDIDPRGHRLFILTITFLVLVWIVISLRGVARILTVRRVSVDDWLMFAAVLVYTAHSAITLWGIIYASEEGERDFIRGENIALQSWFLDETLYAPMSALIRSSIAYCLLRIATVKTHRRIICGCLVVTWVLTIFYFFLVLFQCSPPSYFYNQVLDKSGGTCINKNIVPRATIAHSILCALVDILLAFLPIAILWNIQLSGRVKAGLVLLLGMGFLAGIALIVRVPYVKSIDIADPAFLDQTNGTAFWSVMETSLGIIAGCIVTLRPLLRGFGRKRHTWTSESSTGRSSERSTTLSTASESERTRTQQLRGIKDDYTSRQPQAVVRDDIYGTFPQQEQANLIRATDTPMARRYDLRRSETPLDRIRDCTVSPAGSTLWTPESGGVRVKTSIEIKRESGSQAQTGRGTPLDAFTSHGGEQTVTIHGPSAYHRRFANPKPR</sequence>
<feature type="transmembrane region" description="Helical" evidence="7">
    <location>
        <begin position="174"/>
        <end position="196"/>
    </location>
</feature>
<feature type="transmembrane region" description="Helical" evidence="7">
    <location>
        <begin position="248"/>
        <end position="270"/>
    </location>
</feature>
<protein>
    <recommendedName>
        <fullName evidence="8">Rhodopsin domain-containing protein</fullName>
    </recommendedName>
</protein>
<reference evidence="9" key="1">
    <citation type="journal article" date="2023" name="Mol. Phylogenet. Evol.">
        <title>Genome-scale phylogeny and comparative genomics of the fungal order Sordariales.</title>
        <authorList>
            <person name="Hensen N."/>
            <person name="Bonometti L."/>
            <person name="Westerberg I."/>
            <person name="Brannstrom I.O."/>
            <person name="Guillou S."/>
            <person name="Cros-Aarteil S."/>
            <person name="Calhoun S."/>
            <person name="Haridas S."/>
            <person name="Kuo A."/>
            <person name="Mondo S."/>
            <person name="Pangilinan J."/>
            <person name="Riley R."/>
            <person name="LaButti K."/>
            <person name="Andreopoulos B."/>
            <person name="Lipzen A."/>
            <person name="Chen C."/>
            <person name="Yan M."/>
            <person name="Daum C."/>
            <person name="Ng V."/>
            <person name="Clum A."/>
            <person name="Steindorff A."/>
            <person name="Ohm R.A."/>
            <person name="Martin F."/>
            <person name="Silar P."/>
            <person name="Natvig D.O."/>
            <person name="Lalanne C."/>
            <person name="Gautier V."/>
            <person name="Ament-Velasquez S.L."/>
            <person name="Kruys A."/>
            <person name="Hutchinson M.I."/>
            <person name="Powell A.J."/>
            <person name="Barry K."/>
            <person name="Miller A.N."/>
            <person name="Grigoriev I.V."/>
            <person name="Debuchy R."/>
            <person name="Gladieux P."/>
            <person name="Hiltunen Thoren M."/>
            <person name="Johannesson H."/>
        </authorList>
    </citation>
    <scope>NUCLEOTIDE SEQUENCE</scope>
    <source>
        <strain evidence="9">PSN324</strain>
    </source>
</reference>